<dbReference type="EMBL" id="JAPNKA010000001">
    <property type="protein sequence ID" value="MCY1083655.1"/>
    <property type="molecule type" value="Genomic_DNA"/>
</dbReference>
<accession>A0ABT4APM9</accession>
<name>A0ABT4APM9_9BACT</name>
<keyword evidence="2" id="KW-1185">Reference proteome</keyword>
<evidence type="ECO:0000313" key="2">
    <source>
        <dbReference type="Proteomes" id="UP001207654"/>
    </source>
</evidence>
<gene>
    <name evidence="1" type="ORF">OV287_55375</name>
</gene>
<organism evidence="1 2">
    <name type="scientific">Archangium lansingense</name>
    <dbReference type="NCBI Taxonomy" id="2995310"/>
    <lineage>
        <taxon>Bacteria</taxon>
        <taxon>Pseudomonadati</taxon>
        <taxon>Myxococcota</taxon>
        <taxon>Myxococcia</taxon>
        <taxon>Myxococcales</taxon>
        <taxon>Cystobacterineae</taxon>
        <taxon>Archangiaceae</taxon>
        <taxon>Archangium</taxon>
    </lineage>
</organism>
<dbReference type="Proteomes" id="UP001207654">
    <property type="component" value="Unassembled WGS sequence"/>
</dbReference>
<reference evidence="1 2" key="1">
    <citation type="submission" date="2022-11" db="EMBL/GenBank/DDBJ databases">
        <title>Minimal conservation of predation-associated metabolite biosynthetic gene clusters underscores biosynthetic potential of Myxococcota including descriptions for ten novel species: Archangium lansinium sp. nov., Myxococcus landrumus sp. nov., Nannocystis bai.</title>
        <authorList>
            <person name="Ahearne A."/>
            <person name="Stevens C."/>
            <person name="Phillips K."/>
        </authorList>
    </citation>
    <scope>NUCLEOTIDE SEQUENCE [LARGE SCALE GENOMIC DNA]</scope>
    <source>
        <strain evidence="1 2">MIWBW</strain>
    </source>
</reference>
<comment type="caution">
    <text evidence="1">The sequence shown here is derived from an EMBL/GenBank/DDBJ whole genome shotgun (WGS) entry which is preliminary data.</text>
</comment>
<protein>
    <submittedName>
        <fullName evidence="1">Uncharacterized protein</fullName>
    </submittedName>
</protein>
<proteinExistence type="predicted"/>
<evidence type="ECO:0000313" key="1">
    <source>
        <dbReference type="EMBL" id="MCY1083655.1"/>
    </source>
</evidence>
<sequence length="80" mass="8939">MTVSRLPPIESLVTDFLQTGYVPAKDGKGRVEQALTLPLREQLVLLTVRQSQRRALPLVQDLGHLCRKVVLGRKGFDPFA</sequence>
<dbReference type="RefSeq" id="WP_267542179.1">
    <property type="nucleotide sequence ID" value="NZ_JAPNKA010000001.1"/>
</dbReference>